<dbReference type="EMBL" id="BAAFSV010000001">
    <property type="protein sequence ID" value="GAB1312125.1"/>
    <property type="molecule type" value="Genomic_DNA"/>
</dbReference>
<evidence type="ECO:0000313" key="3">
    <source>
        <dbReference type="EMBL" id="GAB1312125.1"/>
    </source>
</evidence>
<reference evidence="3 4" key="1">
    <citation type="submission" date="2024-09" db="EMBL/GenBank/DDBJ databases">
        <title>Itraconazole resistance in Madurella fahalii resulting from another homologue of gene encoding cytochrome P450 14-alpha sterol demethylase (CYP51).</title>
        <authorList>
            <person name="Yoshioka I."/>
            <person name="Fahal A.H."/>
            <person name="Kaneko S."/>
            <person name="Yaguchi T."/>
        </authorList>
    </citation>
    <scope>NUCLEOTIDE SEQUENCE [LARGE SCALE GENOMIC DNA]</scope>
    <source>
        <strain evidence="3 4">IFM 68171</strain>
    </source>
</reference>
<name>A0ABQ0G2Y9_9PEZI</name>
<keyword evidence="1" id="KW-0175">Coiled coil</keyword>
<feature type="compositionally biased region" description="Polar residues" evidence="2">
    <location>
        <begin position="332"/>
        <end position="358"/>
    </location>
</feature>
<dbReference type="GeneID" id="98173080"/>
<gene>
    <name evidence="3" type="ORF">MFIFM68171_02335</name>
</gene>
<feature type="region of interest" description="Disordered" evidence="2">
    <location>
        <begin position="97"/>
        <end position="145"/>
    </location>
</feature>
<sequence length="449" mass="48830">MFPPAEQSRSVPVSILKHVEKRESLESQARGKTPTSFRAEAATEQKSRKPARSRAIDTSVRAHSIIITTFPPELTAIQEGLASPATPMTSVFPSPLRRVHSQGSLRQSPAYSEDIPDVPTRWPMRPNLLRKQPSLTDSVSSSGSEPILSDAVAVHTPLLQLATQLSEYLQCMGAGAGAITRPSGSDDHSSESTYGLETADATQQTGTWLPQFAFSMSRSSPSQPLGYLPQPAASATSLESLLPKEEASCSFRIIPIMTIADVRPCPPVLGRKATLRLLPSTPTTTPEVNATSSLHGPTHDCPERCPRPTSSIASFRTLERFLQNHGPEEATTKPTNACGDQQPFGENTNANTSGTLPSGTHARPFTHSASHQELIRKYEDLSQQRERELAVLAERVERLESNNDRWLNAIVPVFERILASRGSGSRLERGSDNANMTAGLFRAGVWEKL</sequence>
<feature type="region of interest" description="Disordered" evidence="2">
    <location>
        <begin position="22"/>
        <end position="57"/>
    </location>
</feature>
<keyword evidence="4" id="KW-1185">Reference proteome</keyword>
<evidence type="ECO:0000256" key="1">
    <source>
        <dbReference type="SAM" id="Coils"/>
    </source>
</evidence>
<organism evidence="3 4">
    <name type="scientific">Madurella fahalii</name>
    <dbReference type="NCBI Taxonomy" id="1157608"/>
    <lineage>
        <taxon>Eukaryota</taxon>
        <taxon>Fungi</taxon>
        <taxon>Dikarya</taxon>
        <taxon>Ascomycota</taxon>
        <taxon>Pezizomycotina</taxon>
        <taxon>Sordariomycetes</taxon>
        <taxon>Sordariomycetidae</taxon>
        <taxon>Sordariales</taxon>
        <taxon>Sordariales incertae sedis</taxon>
        <taxon>Madurella</taxon>
    </lineage>
</organism>
<feature type="coiled-coil region" evidence="1">
    <location>
        <begin position="371"/>
        <end position="409"/>
    </location>
</feature>
<evidence type="ECO:0000256" key="2">
    <source>
        <dbReference type="SAM" id="MobiDB-lite"/>
    </source>
</evidence>
<protein>
    <submittedName>
        <fullName evidence="3">Uncharacterized protein</fullName>
    </submittedName>
</protein>
<dbReference type="Proteomes" id="UP001628179">
    <property type="component" value="Unassembled WGS sequence"/>
</dbReference>
<feature type="region of interest" description="Disordered" evidence="2">
    <location>
        <begin position="327"/>
        <end position="371"/>
    </location>
</feature>
<feature type="compositionally biased region" description="Polar residues" evidence="2">
    <location>
        <begin position="101"/>
        <end position="110"/>
    </location>
</feature>
<feature type="region of interest" description="Disordered" evidence="2">
    <location>
        <begin position="179"/>
        <end position="201"/>
    </location>
</feature>
<feature type="compositionally biased region" description="Polar residues" evidence="2">
    <location>
        <begin position="133"/>
        <end position="144"/>
    </location>
</feature>
<comment type="caution">
    <text evidence="3">The sequence shown here is derived from an EMBL/GenBank/DDBJ whole genome shotgun (WGS) entry which is preliminary data.</text>
</comment>
<evidence type="ECO:0000313" key="4">
    <source>
        <dbReference type="Proteomes" id="UP001628179"/>
    </source>
</evidence>
<feature type="region of interest" description="Disordered" evidence="2">
    <location>
        <begin position="280"/>
        <end position="306"/>
    </location>
</feature>
<feature type="compositionally biased region" description="Polar residues" evidence="2">
    <location>
        <begin position="191"/>
        <end position="201"/>
    </location>
</feature>
<proteinExistence type="predicted"/>
<feature type="compositionally biased region" description="Basic and acidic residues" evidence="2">
    <location>
        <begin position="297"/>
        <end position="306"/>
    </location>
</feature>
<dbReference type="RefSeq" id="XP_070913858.1">
    <property type="nucleotide sequence ID" value="XM_071057757.1"/>
</dbReference>
<accession>A0ABQ0G2Y9</accession>